<feature type="non-terminal residue" evidence="2">
    <location>
        <position position="1"/>
    </location>
</feature>
<dbReference type="AlphaFoldDB" id="A0A0G1VC90"/>
<evidence type="ECO:0000256" key="1">
    <source>
        <dbReference type="SAM" id="MobiDB-lite"/>
    </source>
</evidence>
<organism evidence="2 3">
    <name type="scientific">Candidatus Giovannonibacteria bacterium GW2011_GWB1_47_6b</name>
    <dbReference type="NCBI Taxonomy" id="1618655"/>
    <lineage>
        <taxon>Bacteria</taxon>
        <taxon>Candidatus Giovannoniibacteriota</taxon>
    </lineage>
</organism>
<dbReference type="Proteomes" id="UP000034682">
    <property type="component" value="Unassembled WGS sequence"/>
</dbReference>
<evidence type="ECO:0000313" key="2">
    <source>
        <dbReference type="EMBL" id="KKU75773.1"/>
    </source>
</evidence>
<feature type="compositionally biased region" description="Pro residues" evidence="1">
    <location>
        <begin position="1007"/>
        <end position="1019"/>
    </location>
</feature>
<accession>A0A0G1VC90</accession>
<feature type="compositionally biased region" description="Acidic residues" evidence="1">
    <location>
        <begin position="979"/>
        <end position="990"/>
    </location>
</feature>
<proteinExistence type="predicted"/>
<gene>
    <name evidence="2" type="ORF">UY02_C0043G0005</name>
</gene>
<comment type="caution">
    <text evidence="2">The sequence shown here is derived from an EMBL/GenBank/DDBJ whole genome shotgun (WGS) entry which is preliminary data.</text>
</comment>
<protein>
    <submittedName>
        <fullName evidence="2">Putative T4-like protein proximal tail fiber</fullName>
    </submittedName>
</protein>
<name>A0A0G1VC90_9BACT</name>
<dbReference type="Gene3D" id="2.40.300.10">
    <property type="entry name" value="Head decoration protein D"/>
    <property type="match status" value="1"/>
</dbReference>
<dbReference type="PATRIC" id="fig|1618655.3.peg.692"/>
<evidence type="ECO:0000313" key="3">
    <source>
        <dbReference type="Proteomes" id="UP000034682"/>
    </source>
</evidence>
<reference evidence="2 3" key="1">
    <citation type="journal article" date="2015" name="Nature">
        <title>rRNA introns, odd ribosomes, and small enigmatic genomes across a large radiation of phyla.</title>
        <authorList>
            <person name="Brown C.T."/>
            <person name="Hug L.A."/>
            <person name="Thomas B.C."/>
            <person name="Sharon I."/>
            <person name="Castelle C.J."/>
            <person name="Singh A."/>
            <person name="Wilkins M.J."/>
            <person name="Williams K.H."/>
            <person name="Banfield J.F."/>
        </authorList>
    </citation>
    <scope>NUCLEOTIDE SEQUENCE [LARGE SCALE GENOMIC DNA]</scope>
</reference>
<sequence length="1028" mass="105399">GGNAYFGGNIDLDHFSTYKLNGLTVLSATTTTFNTLAGFYAGANILSTSTSDTSGLYNTALGYEALRYATSTDRNTAVGYDALRMSSSASANNSGYENSAFGYNVLTANTSGIRNSALGVSALSSNTTGSENSVLGGNALPSNTTGSENSAFGYAALNANTTGRTNSAIGRYTLVGNTTGSFNSALGDNALSSNKTGSYNSALGYQVLRYNGSATNTVAVGTNAAYGAGVAYNNQGGTYLGYQAGYSAGTGSNYNTLLGYQAGYGITTGAYNIVIGQNVEAPTVTGNQQLNIGNLLYGTGIYNGGSVSSSPFGGRVGIGTTTPATTLSVAGNTYLDSNVITFASSSAASLTLAFQKSATSTLPTAVNAFSFATSLTATPLLSLDTTNTRVGINDTSPDALLDFDFSSANSSAGTEYGGFFTVTDTGALVGGGTDTTYGTRISTTRTGGGGSGTFNTYGLYSDVTGDADGTSMAVAIYGSATGADNNYAAIFENGNVGIGTTSPYAKLSVLGEVVASNFSATSTTATSTFSGGLVSTGLSTFTNAEFGALTFDTNAGVVSWVDLPVTSDASAGTVESYTAYLAGRPAISVYGISNGAGNLATGPYVGIGTTSPYALLSIATTTSQLMDLFVIASSTTSGIVFKVDSYGQTFGDGAYSSPAADYAEYFYTKSVNLKSGEVVCVDILENNAVKRCERGADNNVMGIVSAKPAVIGNYIKAAETDPSHYTIIGMMGQVDAFVSAENGPINIGDSLTSASSTPGFAMRADGGDSTVGIALEPFPSNTGKIKVLISRRNKSLAVEEVEALVLERIANMKIEDKVGQMIKQSVDNLNFDSLEIQILASTTLSLGFRLDDIESAFAPARPSLAGGSTTATSTPLSFADNFFSNLFTRFTEWFASAANGIGDFFANRVRTKELCVADDFGETCITRGALDALIAGSAAATSQEPAVEPDPPTTEEKPVVEEPVVEEPIVDEPIVAEPIVEEPIVDEPIVEEPAPVEPQIESKPLSEPTPEPAPEPVPAPSDDVVATP</sequence>
<dbReference type="EMBL" id="LCOK01000043">
    <property type="protein sequence ID" value="KKU75773.1"/>
    <property type="molecule type" value="Genomic_DNA"/>
</dbReference>
<feature type="region of interest" description="Disordered" evidence="1">
    <location>
        <begin position="940"/>
        <end position="1028"/>
    </location>
</feature>